<dbReference type="GO" id="GO:0022857">
    <property type="term" value="F:transmembrane transporter activity"/>
    <property type="evidence" value="ECO:0007669"/>
    <property type="project" value="InterPro"/>
</dbReference>
<evidence type="ECO:0000256" key="5">
    <source>
        <dbReference type="ARBA" id="ARBA00022692"/>
    </source>
</evidence>
<sequence length="74" mass="7804">MRASLLGLFIALCGASLLVGAQQMAWSQVFSLSGDAWLTLTASRLPRLMALVLTGVGLSVCGVNPPAHRPQQVR</sequence>
<dbReference type="InterPro" id="IPR037294">
    <property type="entry name" value="ABC_BtuC-like"/>
</dbReference>
<evidence type="ECO:0000256" key="8">
    <source>
        <dbReference type="SAM" id="Phobius"/>
    </source>
</evidence>
<dbReference type="Proteomes" id="UP000254387">
    <property type="component" value="Unassembled WGS sequence"/>
</dbReference>
<protein>
    <submittedName>
        <fullName evidence="9">ABC-type enterochelin transport system, permease component</fullName>
    </submittedName>
</protein>
<dbReference type="InterPro" id="IPR000522">
    <property type="entry name" value="ABC_transptr_permease_BtuC"/>
</dbReference>
<dbReference type="EMBL" id="UGMN01000004">
    <property type="protein sequence ID" value="STU93490.1"/>
    <property type="molecule type" value="Genomic_DNA"/>
</dbReference>
<keyword evidence="7 8" id="KW-0472">Membrane</keyword>
<keyword evidence="5 8" id="KW-0812">Transmembrane</keyword>
<organism evidence="9 10">
    <name type="scientific">Klebsiella pneumoniae</name>
    <dbReference type="NCBI Taxonomy" id="573"/>
    <lineage>
        <taxon>Bacteria</taxon>
        <taxon>Pseudomonadati</taxon>
        <taxon>Pseudomonadota</taxon>
        <taxon>Gammaproteobacteria</taxon>
        <taxon>Enterobacterales</taxon>
        <taxon>Enterobacteriaceae</taxon>
        <taxon>Klebsiella/Raoultella group</taxon>
        <taxon>Klebsiella</taxon>
        <taxon>Klebsiella pneumoniae complex</taxon>
    </lineage>
</organism>
<accession>A0A378A0K5</accession>
<evidence type="ECO:0000256" key="6">
    <source>
        <dbReference type="ARBA" id="ARBA00022989"/>
    </source>
</evidence>
<evidence type="ECO:0000313" key="10">
    <source>
        <dbReference type="Proteomes" id="UP000254387"/>
    </source>
</evidence>
<dbReference type="Pfam" id="PF01032">
    <property type="entry name" value="FecCD"/>
    <property type="match status" value="1"/>
</dbReference>
<keyword evidence="3" id="KW-0813">Transport</keyword>
<evidence type="ECO:0000256" key="4">
    <source>
        <dbReference type="ARBA" id="ARBA00022475"/>
    </source>
</evidence>
<keyword evidence="4" id="KW-1003">Cell membrane</keyword>
<comment type="subcellular location">
    <subcellularLocation>
        <location evidence="1">Cell membrane</location>
        <topology evidence="1">Multi-pass membrane protein</topology>
    </subcellularLocation>
</comment>
<name>A0A378A0K5_KLEPN</name>
<evidence type="ECO:0000256" key="1">
    <source>
        <dbReference type="ARBA" id="ARBA00004651"/>
    </source>
</evidence>
<comment type="similarity">
    <text evidence="2">Belongs to the binding-protein-dependent transport system permease family. FecCD subfamily.</text>
</comment>
<dbReference type="Gene3D" id="1.10.3470.10">
    <property type="entry name" value="ABC transporter involved in vitamin B12 uptake, BtuC"/>
    <property type="match status" value="1"/>
</dbReference>
<evidence type="ECO:0000256" key="7">
    <source>
        <dbReference type="ARBA" id="ARBA00023136"/>
    </source>
</evidence>
<feature type="transmembrane region" description="Helical" evidence="8">
    <location>
        <begin position="45"/>
        <end position="64"/>
    </location>
</feature>
<keyword evidence="6 8" id="KW-1133">Transmembrane helix</keyword>
<reference evidence="9 10" key="1">
    <citation type="submission" date="2018-06" db="EMBL/GenBank/DDBJ databases">
        <authorList>
            <consortium name="Pathogen Informatics"/>
            <person name="Doyle S."/>
        </authorList>
    </citation>
    <scope>NUCLEOTIDE SEQUENCE [LARGE SCALE GENOMIC DNA]</scope>
    <source>
        <strain evidence="9 10">NCTC5053</strain>
    </source>
</reference>
<evidence type="ECO:0000313" key="9">
    <source>
        <dbReference type="EMBL" id="STU93490.1"/>
    </source>
</evidence>
<dbReference type="AlphaFoldDB" id="A0A378A0K5"/>
<proteinExistence type="inferred from homology"/>
<dbReference type="GO" id="GO:0005886">
    <property type="term" value="C:plasma membrane"/>
    <property type="evidence" value="ECO:0007669"/>
    <property type="project" value="UniProtKB-SubCell"/>
</dbReference>
<evidence type="ECO:0000256" key="3">
    <source>
        <dbReference type="ARBA" id="ARBA00022448"/>
    </source>
</evidence>
<gene>
    <name evidence="9" type="ORF">NCTC5053_01131</name>
</gene>
<evidence type="ECO:0000256" key="2">
    <source>
        <dbReference type="ARBA" id="ARBA00007935"/>
    </source>
</evidence>
<dbReference type="SUPFAM" id="SSF81345">
    <property type="entry name" value="ABC transporter involved in vitamin B12 uptake, BtuC"/>
    <property type="match status" value="1"/>
</dbReference>